<dbReference type="InterPro" id="IPR013087">
    <property type="entry name" value="Znf_C2H2_type"/>
</dbReference>
<keyword evidence="2" id="KW-0677">Repeat</keyword>
<dbReference type="GO" id="GO:0005634">
    <property type="term" value="C:nucleus"/>
    <property type="evidence" value="ECO:0007669"/>
    <property type="project" value="TreeGrafter"/>
</dbReference>
<protein>
    <submittedName>
        <fullName evidence="8">THUMP domain-containing protein 3-like</fullName>
    </submittedName>
</protein>
<dbReference type="InterPro" id="IPR051061">
    <property type="entry name" value="Zinc_finger_trans_reg"/>
</dbReference>
<feature type="compositionally biased region" description="Polar residues" evidence="6">
    <location>
        <begin position="744"/>
        <end position="754"/>
    </location>
</feature>
<evidence type="ECO:0000259" key="7">
    <source>
        <dbReference type="PROSITE" id="PS50157"/>
    </source>
</evidence>
<gene>
    <name evidence="8" type="primary">LOC107586351</name>
</gene>
<keyword evidence="1" id="KW-0479">Metal-binding</keyword>
<feature type="region of interest" description="Disordered" evidence="6">
    <location>
        <begin position="717"/>
        <end position="769"/>
    </location>
</feature>
<evidence type="ECO:0000313" key="9">
    <source>
        <dbReference type="Proteomes" id="UP000472262"/>
    </source>
</evidence>
<evidence type="ECO:0000256" key="2">
    <source>
        <dbReference type="ARBA" id="ARBA00022737"/>
    </source>
</evidence>
<evidence type="ECO:0000256" key="3">
    <source>
        <dbReference type="ARBA" id="ARBA00022771"/>
    </source>
</evidence>
<dbReference type="SUPFAM" id="SSF57667">
    <property type="entry name" value="beta-beta-alpha zinc fingers"/>
    <property type="match status" value="5"/>
</dbReference>
<feature type="compositionally biased region" description="Low complexity" evidence="6">
    <location>
        <begin position="497"/>
        <end position="510"/>
    </location>
</feature>
<feature type="domain" description="C2H2-type" evidence="7">
    <location>
        <begin position="216"/>
        <end position="245"/>
    </location>
</feature>
<feature type="region of interest" description="Disordered" evidence="6">
    <location>
        <begin position="1"/>
        <end position="21"/>
    </location>
</feature>
<feature type="compositionally biased region" description="Polar residues" evidence="6">
    <location>
        <begin position="832"/>
        <end position="848"/>
    </location>
</feature>
<dbReference type="GO" id="GO:0008270">
    <property type="term" value="F:zinc ion binding"/>
    <property type="evidence" value="ECO:0007669"/>
    <property type="project" value="UniProtKB-KW"/>
</dbReference>
<dbReference type="Pfam" id="PF00096">
    <property type="entry name" value="zf-C2H2"/>
    <property type="match status" value="6"/>
</dbReference>
<proteinExistence type="predicted"/>
<dbReference type="GO" id="GO:0006357">
    <property type="term" value="P:regulation of transcription by RNA polymerase II"/>
    <property type="evidence" value="ECO:0007669"/>
    <property type="project" value="TreeGrafter"/>
</dbReference>
<dbReference type="FunFam" id="3.30.160.60:FF:000872">
    <property type="entry name" value="zinc finger X-linked protein ZXDB"/>
    <property type="match status" value="1"/>
</dbReference>
<evidence type="ECO:0000256" key="1">
    <source>
        <dbReference type="ARBA" id="ARBA00022723"/>
    </source>
</evidence>
<keyword evidence="4" id="KW-0862">Zinc</keyword>
<evidence type="ECO:0000313" key="8">
    <source>
        <dbReference type="Ensembl" id="ENSSGRP00000039005.1"/>
    </source>
</evidence>
<dbReference type="FunFam" id="3.30.160.60:FF:000007">
    <property type="entry name" value="Basic krueppel-like factor 3"/>
    <property type="match status" value="1"/>
</dbReference>
<keyword evidence="3 5" id="KW-0863">Zinc-finger</keyword>
<dbReference type="Ensembl" id="ENSSGRT00000041817.1">
    <property type="protein sequence ID" value="ENSSGRP00000039005.1"/>
    <property type="gene ID" value="ENSSGRG00000021297.1"/>
</dbReference>
<feature type="domain" description="C2H2-type" evidence="7">
    <location>
        <begin position="276"/>
        <end position="303"/>
    </location>
</feature>
<feature type="region of interest" description="Disordered" evidence="6">
    <location>
        <begin position="491"/>
        <end position="520"/>
    </location>
</feature>
<feature type="compositionally biased region" description="Polar residues" evidence="6">
    <location>
        <begin position="725"/>
        <end position="734"/>
    </location>
</feature>
<keyword evidence="9" id="KW-1185">Reference proteome</keyword>
<dbReference type="SMART" id="SM00355">
    <property type="entry name" value="ZnF_C2H2"/>
    <property type="match status" value="10"/>
</dbReference>
<feature type="domain" description="C2H2-type" evidence="7">
    <location>
        <begin position="366"/>
        <end position="395"/>
    </location>
</feature>
<feature type="compositionally biased region" description="Polar residues" evidence="6">
    <location>
        <begin position="1"/>
        <end position="13"/>
    </location>
</feature>
<dbReference type="Gene3D" id="3.30.160.60">
    <property type="entry name" value="Classic Zinc Finger"/>
    <property type="match status" value="10"/>
</dbReference>
<dbReference type="PANTHER" id="PTHR46179:SF5">
    <property type="entry name" value="ZINC FINGER PROTEIN ZXDC"/>
    <property type="match status" value="1"/>
</dbReference>
<dbReference type="Proteomes" id="UP000472262">
    <property type="component" value="Unassembled WGS sequence"/>
</dbReference>
<dbReference type="FunFam" id="3.30.160.60:FF:000125">
    <property type="entry name" value="Putative zinc finger protein 143"/>
    <property type="match status" value="2"/>
</dbReference>
<dbReference type="PANTHER" id="PTHR46179">
    <property type="entry name" value="ZINC FINGER PROTEIN"/>
    <property type="match status" value="1"/>
</dbReference>
<reference evidence="8" key="2">
    <citation type="submission" date="2025-09" db="UniProtKB">
        <authorList>
            <consortium name="Ensembl"/>
        </authorList>
    </citation>
    <scope>IDENTIFICATION</scope>
</reference>
<dbReference type="GO" id="GO:0003712">
    <property type="term" value="F:transcription coregulator activity"/>
    <property type="evidence" value="ECO:0007669"/>
    <property type="project" value="TreeGrafter"/>
</dbReference>
<feature type="domain" description="C2H2-type" evidence="7">
    <location>
        <begin position="336"/>
        <end position="365"/>
    </location>
</feature>
<sequence length="848" mass="91764">MDYANQESSSNGDCGSDGTPIPVHETFSGTIMINNQSIIVTIENGILTLATPPEGCAYKEDGMISLKEHLGMKDNEDLVLLNYDGGSKSIGKISNVNSSLQDEPKARFAGSDSELNLADDCSLSEIGVTLDSCSSIKQEGTVCAIEDDRSICQNSKSKPSTCEQLQPINLLTVSGLTKKGSVVKFRCPQPGCSSTFDTRQNLKIHLVLHTEDQRPFKCTVEGCDWSFTTSYKLKRHLQSHDKVRPYKCEWENCGRRFTTVYNLKAHVKAHDQENAFICEVCSERFRTATRLTNHQRTHFEPERPHKCEFPGCEKTFITFSALFSHNRTHFREMAQFACTYPGCDKRYDKACRLKIHLRSHTGERPFVCDSDSCGWTFTSMSKLLRHKRKHDDDRRFACQEEGCGKSFTRAEHLKGHSITHLGTKPFECPVEGCNAKFSARSSLYIHSKKHKQDGVSLRSRCPVAGCTKHFSSRSSLKTHVLKHHNLSPDVLGQLDDTTTLTPSSELTSTSQAVSAPSGPAGAELSSLDLSSLFSRSFSMDMPLVNTGILTIDPASVGSALNGAKTVDPLILAAGQDMGIHVLDTGLGTGGGGGVLPHARLHLDDVQTVNPEELGTLTALAIRSTASSEQIHILNSCNPLTVESPSTLTPTLSSSLSQSLSSLTSALPPALSSSLAPSLPTPLSSMALAKITELPSVTCPVMESSGSARTDYRAIQLAKRRKQKGPGSSTCSLETGQKKTKGSKDTSSAPPTNSGAHFGEGAATGNSELPIRDPVAGAQFVQIQLLQDDPDSDGDLAFQLSSQTSCSHSQLTVDLPVNILQEPTVMAEDENGSDNSQFTGSTINLQDLE</sequence>
<feature type="domain" description="C2H2-type" evidence="7">
    <location>
        <begin position="185"/>
        <end position="214"/>
    </location>
</feature>
<name>A0A672MPH7_SINGR</name>
<feature type="domain" description="C2H2-type" evidence="7">
    <location>
        <begin position="459"/>
        <end position="488"/>
    </location>
</feature>
<feature type="domain" description="C2H2-type" evidence="7">
    <location>
        <begin position="396"/>
        <end position="425"/>
    </location>
</feature>
<evidence type="ECO:0000256" key="4">
    <source>
        <dbReference type="ARBA" id="ARBA00022833"/>
    </source>
</evidence>
<feature type="domain" description="C2H2-type" evidence="7">
    <location>
        <begin position="426"/>
        <end position="455"/>
    </location>
</feature>
<feature type="domain" description="C2H2-type" evidence="7">
    <location>
        <begin position="305"/>
        <end position="334"/>
    </location>
</feature>
<dbReference type="FunFam" id="3.30.160.60:FF:000257">
    <property type="entry name" value="ZXD family zinc finger C"/>
    <property type="match status" value="1"/>
</dbReference>
<reference evidence="8" key="1">
    <citation type="submission" date="2025-08" db="UniProtKB">
        <authorList>
            <consortium name="Ensembl"/>
        </authorList>
    </citation>
    <scope>IDENTIFICATION</scope>
</reference>
<feature type="domain" description="C2H2-type" evidence="7">
    <location>
        <begin position="246"/>
        <end position="275"/>
    </location>
</feature>
<organism evidence="8 9">
    <name type="scientific">Sinocyclocheilus grahami</name>
    <name type="common">Dianchi golden-line fish</name>
    <name type="synonym">Barbus grahami</name>
    <dbReference type="NCBI Taxonomy" id="75366"/>
    <lineage>
        <taxon>Eukaryota</taxon>
        <taxon>Metazoa</taxon>
        <taxon>Chordata</taxon>
        <taxon>Craniata</taxon>
        <taxon>Vertebrata</taxon>
        <taxon>Euteleostomi</taxon>
        <taxon>Actinopterygii</taxon>
        <taxon>Neopterygii</taxon>
        <taxon>Teleostei</taxon>
        <taxon>Ostariophysi</taxon>
        <taxon>Cypriniformes</taxon>
        <taxon>Cyprinidae</taxon>
        <taxon>Cyprininae</taxon>
        <taxon>Sinocyclocheilus</taxon>
    </lineage>
</organism>
<evidence type="ECO:0000256" key="6">
    <source>
        <dbReference type="SAM" id="MobiDB-lite"/>
    </source>
</evidence>
<evidence type="ECO:0000256" key="5">
    <source>
        <dbReference type="PROSITE-ProRule" id="PRU00042"/>
    </source>
</evidence>
<feature type="region of interest" description="Disordered" evidence="6">
    <location>
        <begin position="826"/>
        <end position="848"/>
    </location>
</feature>
<dbReference type="PROSITE" id="PS50157">
    <property type="entry name" value="ZINC_FINGER_C2H2_2"/>
    <property type="match status" value="10"/>
</dbReference>
<dbReference type="AlphaFoldDB" id="A0A672MPH7"/>
<dbReference type="InterPro" id="IPR036236">
    <property type="entry name" value="Znf_C2H2_sf"/>
</dbReference>
<accession>A0A672MPH7</accession>
<dbReference type="PROSITE" id="PS00028">
    <property type="entry name" value="ZINC_FINGER_C2H2_1"/>
    <property type="match status" value="10"/>
</dbReference>